<comment type="caution">
    <text evidence="13">The sequence shown here is derived from an EMBL/GenBank/DDBJ whole genome shotgun (WGS) entry which is preliminary data.</text>
</comment>
<dbReference type="CDD" id="cd03232">
    <property type="entry name" value="ABCG_PDR_domain2"/>
    <property type="match status" value="1"/>
</dbReference>
<keyword evidence="4 11" id="KW-0812">Transmembrane</keyword>
<evidence type="ECO:0000256" key="7">
    <source>
        <dbReference type="ARBA" id="ARBA00022840"/>
    </source>
</evidence>
<keyword evidence="8 11" id="KW-1133">Transmembrane helix</keyword>
<feature type="transmembrane region" description="Helical" evidence="11">
    <location>
        <begin position="683"/>
        <end position="703"/>
    </location>
</feature>
<feature type="transmembrane region" description="Helical" evidence="11">
    <location>
        <begin position="1400"/>
        <end position="1423"/>
    </location>
</feature>
<proteinExistence type="inferred from homology"/>
<dbReference type="GO" id="GO:0140359">
    <property type="term" value="F:ABC-type transporter activity"/>
    <property type="evidence" value="ECO:0007669"/>
    <property type="project" value="InterPro"/>
</dbReference>
<dbReference type="InterPro" id="IPR003593">
    <property type="entry name" value="AAA+_ATPase"/>
</dbReference>
<feature type="transmembrane region" description="Helical" evidence="11">
    <location>
        <begin position="1483"/>
        <end position="1504"/>
    </location>
</feature>
<evidence type="ECO:0000256" key="2">
    <source>
        <dbReference type="ARBA" id="ARBA00006012"/>
    </source>
</evidence>
<feature type="region of interest" description="Disordered" evidence="10">
    <location>
        <begin position="486"/>
        <end position="505"/>
    </location>
</feature>
<evidence type="ECO:0000256" key="1">
    <source>
        <dbReference type="ARBA" id="ARBA00004141"/>
    </source>
</evidence>
<dbReference type="InterPro" id="IPR043926">
    <property type="entry name" value="ABCG_dom"/>
</dbReference>
<feature type="transmembrane region" description="Helical" evidence="11">
    <location>
        <begin position="1429"/>
        <end position="1448"/>
    </location>
</feature>
<evidence type="ECO:0000259" key="12">
    <source>
        <dbReference type="PROSITE" id="PS50893"/>
    </source>
</evidence>
<keyword evidence="6" id="KW-0547">Nucleotide-binding</keyword>
<feature type="transmembrane region" description="Helical" evidence="11">
    <location>
        <begin position="652"/>
        <end position="671"/>
    </location>
</feature>
<dbReference type="GO" id="GO:0016887">
    <property type="term" value="F:ATP hydrolysis activity"/>
    <property type="evidence" value="ECO:0007669"/>
    <property type="project" value="InterPro"/>
</dbReference>
<keyword evidence="5" id="KW-0677">Repeat</keyword>
<feature type="transmembrane region" description="Helical" evidence="11">
    <location>
        <begin position="1258"/>
        <end position="1276"/>
    </location>
</feature>
<feature type="transmembrane region" description="Helical" evidence="11">
    <location>
        <begin position="1345"/>
        <end position="1365"/>
    </location>
</feature>
<keyword evidence="7" id="KW-0067">ATP-binding</keyword>
<reference evidence="13" key="1">
    <citation type="journal article" date="2019" name="Plant J.">
        <title>Chlorella vulgaris genome assembly and annotation reveals the molecular basis for metabolic acclimation to high light conditions.</title>
        <authorList>
            <person name="Cecchin M."/>
            <person name="Marcolungo L."/>
            <person name="Rossato M."/>
            <person name="Girolomoni L."/>
            <person name="Cosentino E."/>
            <person name="Cuine S."/>
            <person name="Li-Beisson Y."/>
            <person name="Delledonne M."/>
            <person name="Ballottari M."/>
        </authorList>
    </citation>
    <scope>NUCLEOTIDE SEQUENCE</scope>
    <source>
        <strain evidence="13">211/11P</strain>
    </source>
</reference>
<dbReference type="InterPro" id="IPR003439">
    <property type="entry name" value="ABC_transporter-like_ATP-bd"/>
</dbReference>
<dbReference type="Pfam" id="PF00005">
    <property type="entry name" value="ABC_tran"/>
    <property type="match status" value="2"/>
</dbReference>
<dbReference type="GO" id="GO:0005524">
    <property type="term" value="F:ATP binding"/>
    <property type="evidence" value="ECO:0007669"/>
    <property type="project" value="UniProtKB-KW"/>
</dbReference>
<dbReference type="OrthoDB" id="66620at2759"/>
<evidence type="ECO:0000256" key="3">
    <source>
        <dbReference type="ARBA" id="ARBA00022448"/>
    </source>
</evidence>
<dbReference type="InterPro" id="IPR013525">
    <property type="entry name" value="ABC2_TM"/>
</dbReference>
<evidence type="ECO:0000256" key="8">
    <source>
        <dbReference type="ARBA" id="ARBA00022989"/>
    </source>
</evidence>
<gene>
    <name evidence="13" type="ORF">D9Q98_005658</name>
</gene>
<protein>
    <recommendedName>
        <fullName evidence="12">ABC transporter domain-containing protein</fullName>
    </recommendedName>
</protein>
<evidence type="ECO:0000313" key="14">
    <source>
        <dbReference type="Proteomes" id="UP001055712"/>
    </source>
</evidence>
<evidence type="ECO:0000256" key="9">
    <source>
        <dbReference type="ARBA" id="ARBA00023136"/>
    </source>
</evidence>
<evidence type="ECO:0000256" key="4">
    <source>
        <dbReference type="ARBA" id="ARBA00022692"/>
    </source>
</evidence>
<dbReference type="InterPro" id="IPR027417">
    <property type="entry name" value="P-loop_NTPase"/>
</dbReference>
<feature type="transmembrane region" description="Helical" evidence="11">
    <location>
        <begin position="1371"/>
        <end position="1393"/>
    </location>
</feature>
<feature type="domain" description="ABC transporter" evidence="12">
    <location>
        <begin position="907"/>
        <end position="1164"/>
    </location>
</feature>
<dbReference type="GO" id="GO:0071944">
    <property type="term" value="C:cell periphery"/>
    <property type="evidence" value="ECO:0007669"/>
    <property type="project" value="UniProtKB-ARBA"/>
</dbReference>
<sequence length="1512" mass="165898">MGPNAGQKGTERPPLAPATVAAAVSRQGSRRLTGSPAGEGSPLPATHTHMDKADMKSLRAVTVREADGTSTTVDAKKLNRSQSAALLANMMPDRDAENVALLRKVQERLARVGMAPASIEVRYKDLSVETQAAVGDKQIPTVTRAIKNATRSMLGAKSQRPLKIIEGASGVLRPGRFTLVLAPPGSGKTTLLRALSGRLREQTDLHIGGSVLYNGRTFDEFIPERSAAYISQVDLHYGELTVRETFEFAAECQSRGPHREMLSELAAREEALGVVPDPDLDAFMKAAAFGGQHSLAVETMLHMLDLQGCADTVVGNHMLRGISGGQKKRVTSGEALVGHAKVLYADEISTGLDSNTTYTIVKSLRNICHVMNGTMLVALLQPAPETYKLFDDVLLLASGMVLYHGPREGVMPFFRSHLGFDCPARKGVADFLQEIALPSDQQKYWADNTRPYKYVTSQTIRTAFWESEASEPQRLLLAAPPSSEALGVGGASDADSVTGGSDNGMQPYNRALTTQTYGASYWRLFRANLQRSWRLQMRSSLFMYVRVFQVLLMAFVVATTYINVGKTSLDDGNLMMGAVFYSLIFMLLGGTVEMQLLTERLPVFWKQREMRFYPGWCFAVPAFVFRLPYALLDATLWSLITYWAVGFDSSSRFLVFWMFMFLTCAWAVSLFQAIACVCKVDTIASAVGSFMLLIFMATGGFIITKTAIPDWWIAAYWANPWAYITQALAVNEFTGASWAIPNPDDPTSGLTLGQTVLIFRGFGTDYYWVWIGLGAVLASMAINVGVFVLAATFLMGPSSKPIISQEAIEELDLNRTQNPPEKLPDSVVKDIEAGAKRSASYLALSELDTNGNGNDPTTVIEMANGKETYRTTNDSVSSALPGSDSLGSSGKADNSVRSKLPFEALSVTFKDISYDVPRPKSAVGKTTKDSEVADDTLRLLRHVSGAFRPGVLTALMGASGAGKTTLMDVLAGRKTGGTISGEVRVNGFPKNQRTFARVAGYVEQEDVHLPQATVFEALTFSATLRLPSTVDKQTREDFIEEILELTELDRLRNAHIGMLGVSGLSVEQRKRLTIAVELVANPSVVFMDEPTTGLDARAASLVMSTVRATVNTGRTVVCTIHQPSIDIFEAFDELLVLKPGGVCVYFGPLGLESSRLIDYFSSIPGVMPIPARHNPANWMLEQTSPAFENKLGLDFGNMYRDSKLAKEMAGIVDRYHEPAPGSADITVAELNMRGPLFQYMVLLKRLLQMYNRMPDYQLVRMAVTLLVAIVFGSLAWDQGSDTSSLSGIINIAGMLFASSLFVGFTNAMTVQSAIELQRNVFYRERAAGMYGPYPMAIAQGNVEMPYLLVQTIVYSCIVYWMVGFAAEAAKFFWFCFLFGLTLMIFTAYGILSINVTPSKALAGLASSFFFAFWNLMCGFLIPLASIPPWWVWTAYANPLLWTLYGLVVTQMGDLTTTISYEGEDIPVPQFLEDRFGYKYSWRWACVGFLFAFIAIFRLSSIMALKVLNFQNR</sequence>
<dbReference type="Proteomes" id="UP001055712">
    <property type="component" value="Unassembled WGS sequence"/>
</dbReference>
<organism evidence="13 14">
    <name type="scientific">Chlorella vulgaris</name>
    <name type="common">Green alga</name>
    <dbReference type="NCBI Taxonomy" id="3077"/>
    <lineage>
        <taxon>Eukaryota</taxon>
        <taxon>Viridiplantae</taxon>
        <taxon>Chlorophyta</taxon>
        <taxon>core chlorophytes</taxon>
        <taxon>Trebouxiophyceae</taxon>
        <taxon>Chlorellales</taxon>
        <taxon>Chlorellaceae</taxon>
        <taxon>Chlorella clade</taxon>
        <taxon>Chlorella</taxon>
    </lineage>
</organism>
<dbReference type="PANTHER" id="PTHR19241">
    <property type="entry name" value="ATP-BINDING CASSETTE TRANSPORTER"/>
    <property type="match status" value="1"/>
</dbReference>
<feature type="region of interest" description="Disordered" evidence="10">
    <location>
        <begin position="1"/>
        <end position="53"/>
    </location>
</feature>
<dbReference type="InterPro" id="IPR013581">
    <property type="entry name" value="PDR_assoc"/>
</dbReference>
<dbReference type="SUPFAM" id="SSF52540">
    <property type="entry name" value="P-loop containing nucleoside triphosphate hydrolases"/>
    <property type="match status" value="2"/>
</dbReference>
<dbReference type="InterPro" id="IPR034003">
    <property type="entry name" value="ABCG_PDR_2"/>
</dbReference>
<feature type="transmembrane region" description="Helical" evidence="11">
    <location>
        <begin position="1288"/>
        <end position="1308"/>
    </location>
</feature>
<evidence type="ECO:0000313" key="13">
    <source>
        <dbReference type="EMBL" id="KAI3429571.1"/>
    </source>
</evidence>
<dbReference type="SMART" id="SM00382">
    <property type="entry name" value="AAA"/>
    <property type="match status" value="2"/>
</dbReference>
<accession>A0A9D4TMD8</accession>
<evidence type="ECO:0000256" key="6">
    <source>
        <dbReference type="ARBA" id="ARBA00022741"/>
    </source>
</evidence>
<feature type="transmembrane region" description="Helical" evidence="11">
    <location>
        <begin position="613"/>
        <end position="632"/>
    </location>
</feature>
<keyword evidence="9 11" id="KW-0472">Membrane</keyword>
<dbReference type="EMBL" id="SIDB01000008">
    <property type="protein sequence ID" value="KAI3429571.1"/>
    <property type="molecule type" value="Genomic_DNA"/>
</dbReference>
<dbReference type="Gene3D" id="3.40.50.300">
    <property type="entry name" value="P-loop containing nucleotide triphosphate hydrolases"/>
    <property type="match status" value="2"/>
</dbReference>
<evidence type="ECO:0000256" key="5">
    <source>
        <dbReference type="ARBA" id="ARBA00022737"/>
    </source>
</evidence>
<feature type="transmembrane region" description="Helical" evidence="11">
    <location>
        <begin position="574"/>
        <end position="592"/>
    </location>
</feature>
<dbReference type="FunFam" id="3.40.50.300:FF:000179">
    <property type="entry name" value="ABC transporter G family member 34"/>
    <property type="match status" value="1"/>
</dbReference>
<feature type="domain" description="ABC transporter" evidence="12">
    <location>
        <begin position="144"/>
        <end position="423"/>
    </location>
</feature>
<dbReference type="Pfam" id="PF19055">
    <property type="entry name" value="ABC2_membrane_7"/>
    <property type="match status" value="1"/>
</dbReference>
<dbReference type="GO" id="GO:0016020">
    <property type="term" value="C:membrane"/>
    <property type="evidence" value="ECO:0007669"/>
    <property type="project" value="UniProtKB-SubCell"/>
</dbReference>
<dbReference type="FunFam" id="3.40.50.300:FF:000059">
    <property type="entry name" value="ABC transporter G family member 40"/>
    <property type="match status" value="1"/>
</dbReference>
<comment type="subcellular location">
    <subcellularLocation>
        <location evidence="1">Membrane</location>
        <topology evidence="1">Multi-pass membrane protein</topology>
    </subcellularLocation>
</comment>
<dbReference type="PROSITE" id="PS50893">
    <property type="entry name" value="ABC_TRANSPORTER_2"/>
    <property type="match status" value="2"/>
</dbReference>
<evidence type="ECO:0000256" key="11">
    <source>
        <dbReference type="SAM" id="Phobius"/>
    </source>
</evidence>
<dbReference type="Pfam" id="PF08370">
    <property type="entry name" value="PDR_assoc"/>
    <property type="match status" value="1"/>
</dbReference>
<reference evidence="13" key="2">
    <citation type="submission" date="2020-11" db="EMBL/GenBank/DDBJ databases">
        <authorList>
            <person name="Cecchin M."/>
            <person name="Marcolungo L."/>
            <person name="Rossato M."/>
            <person name="Girolomoni L."/>
            <person name="Cosentino E."/>
            <person name="Cuine S."/>
            <person name="Li-Beisson Y."/>
            <person name="Delledonne M."/>
            <person name="Ballottari M."/>
        </authorList>
    </citation>
    <scope>NUCLEOTIDE SEQUENCE</scope>
    <source>
        <strain evidence="13">211/11P</strain>
        <tissue evidence="13">Whole cell</tissue>
    </source>
</reference>
<name>A0A9D4TMD8_CHLVU</name>
<keyword evidence="14" id="KW-1185">Reference proteome</keyword>
<feature type="transmembrane region" description="Helical" evidence="11">
    <location>
        <begin position="767"/>
        <end position="794"/>
    </location>
</feature>
<dbReference type="Pfam" id="PF01061">
    <property type="entry name" value="ABC2_membrane"/>
    <property type="match status" value="2"/>
</dbReference>
<feature type="transmembrane region" description="Helical" evidence="11">
    <location>
        <begin position="541"/>
        <end position="562"/>
    </location>
</feature>
<comment type="similarity">
    <text evidence="2">Belongs to the ABC transporter superfamily. ABCG family. PDR (TC 3.A.1.205) subfamily.</text>
</comment>
<feature type="region of interest" description="Disordered" evidence="10">
    <location>
        <begin position="870"/>
        <end position="894"/>
    </location>
</feature>
<keyword evidence="3" id="KW-0813">Transport</keyword>
<evidence type="ECO:0000256" key="10">
    <source>
        <dbReference type="SAM" id="MobiDB-lite"/>
    </source>
</evidence>